<dbReference type="Pfam" id="PF07377">
    <property type="entry name" value="DUF1493"/>
    <property type="match status" value="1"/>
</dbReference>
<feature type="transmembrane region" description="Helical" evidence="1">
    <location>
        <begin position="31"/>
        <end position="48"/>
    </location>
</feature>
<evidence type="ECO:0008006" key="4">
    <source>
        <dbReference type="Google" id="ProtNLM"/>
    </source>
</evidence>
<comment type="caution">
    <text evidence="2">The sequence shown here is derived from an EMBL/GenBank/DDBJ whole genome shotgun (WGS) entry which is preliminary data.</text>
</comment>
<name>A0A1H5FRB9_9PSED</name>
<feature type="transmembrane region" description="Helical" evidence="1">
    <location>
        <begin position="60"/>
        <end position="79"/>
    </location>
</feature>
<evidence type="ECO:0000313" key="3">
    <source>
        <dbReference type="Proteomes" id="UP000182179"/>
    </source>
</evidence>
<keyword evidence="1" id="KW-0472">Membrane</keyword>
<accession>A0A1H5FRB9</accession>
<feature type="transmembrane region" description="Helical" evidence="1">
    <location>
        <begin position="6"/>
        <end position="24"/>
    </location>
</feature>
<evidence type="ECO:0000256" key="1">
    <source>
        <dbReference type="SAM" id="Phobius"/>
    </source>
</evidence>
<dbReference type="InterPro" id="IPR010862">
    <property type="entry name" value="DUF1493"/>
</dbReference>
<keyword evidence="3" id="KW-1185">Reference proteome</keyword>
<keyword evidence="1" id="KW-0812">Transmembrane</keyword>
<sequence>MNEYLQWINLLPLLALAVIVDRTIKRPLLRRWLGLCLLVAGPTLLLYATSWIREAQLESLPIVAFVTGIGLLSTQNIYCRAKTTHPLFIAPTLNLAPGFPDDPLMLHLLQILHEGIGLPKHKTISLDTSVNHDLGCNRVEAKQLMALLKLDFGMRLGDYNSNRYFKRRGFDAYLRYVEKGSARKRPLTIEMLYQAVKAKYWDTRKLEAKAYQEP</sequence>
<evidence type="ECO:0000313" key="2">
    <source>
        <dbReference type="EMBL" id="SEE05684.1"/>
    </source>
</evidence>
<dbReference type="RefSeq" id="WP_074851658.1">
    <property type="nucleotide sequence ID" value="NZ_FNTS01000002.1"/>
</dbReference>
<dbReference type="EMBL" id="FNTS01000002">
    <property type="protein sequence ID" value="SEE05684.1"/>
    <property type="molecule type" value="Genomic_DNA"/>
</dbReference>
<organism evidence="2 3">
    <name type="scientific">Pseudomonas costantinii</name>
    <dbReference type="NCBI Taxonomy" id="168469"/>
    <lineage>
        <taxon>Bacteria</taxon>
        <taxon>Pseudomonadati</taxon>
        <taxon>Pseudomonadota</taxon>
        <taxon>Gammaproteobacteria</taxon>
        <taxon>Pseudomonadales</taxon>
        <taxon>Pseudomonadaceae</taxon>
        <taxon>Pseudomonas</taxon>
    </lineage>
</organism>
<proteinExistence type="predicted"/>
<reference evidence="2 3" key="1">
    <citation type="submission" date="2016-10" db="EMBL/GenBank/DDBJ databases">
        <authorList>
            <person name="Varghese N."/>
            <person name="Submissions S."/>
        </authorList>
    </citation>
    <scope>NUCLEOTIDE SEQUENCE [LARGE SCALE GENOMIC DNA]</scope>
    <source>
        <strain evidence="2 3">BS2773</strain>
    </source>
</reference>
<protein>
    <recommendedName>
        <fullName evidence="4">DUF1493 domain-containing protein</fullName>
    </recommendedName>
</protein>
<keyword evidence="1" id="KW-1133">Transmembrane helix</keyword>
<gene>
    <name evidence="2" type="ORF">SAMN04515675_3748</name>
</gene>
<dbReference type="Proteomes" id="UP000182179">
    <property type="component" value="Unassembled WGS sequence"/>
</dbReference>